<dbReference type="RefSeq" id="XP_033681538.1">
    <property type="nucleotide sequence ID" value="XM_033825740.1"/>
</dbReference>
<proteinExistence type="predicted"/>
<organism evidence="1 2">
    <name type="scientific">Trematosphaeria pertusa</name>
    <dbReference type="NCBI Taxonomy" id="390896"/>
    <lineage>
        <taxon>Eukaryota</taxon>
        <taxon>Fungi</taxon>
        <taxon>Dikarya</taxon>
        <taxon>Ascomycota</taxon>
        <taxon>Pezizomycotina</taxon>
        <taxon>Dothideomycetes</taxon>
        <taxon>Pleosporomycetidae</taxon>
        <taxon>Pleosporales</taxon>
        <taxon>Massarineae</taxon>
        <taxon>Trematosphaeriaceae</taxon>
        <taxon>Trematosphaeria</taxon>
    </lineage>
</organism>
<evidence type="ECO:0000313" key="2">
    <source>
        <dbReference type="Proteomes" id="UP000800094"/>
    </source>
</evidence>
<accession>A0A6A6I7J8</accession>
<protein>
    <submittedName>
        <fullName evidence="1">Uncharacterized protein</fullName>
    </submittedName>
</protein>
<dbReference type="GeneID" id="54579070"/>
<reference evidence="1" key="1">
    <citation type="journal article" date="2020" name="Stud. Mycol.">
        <title>101 Dothideomycetes genomes: a test case for predicting lifestyles and emergence of pathogens.</title>
        <authorList>
            <person name="Haridas S."/>
            <person name="Albert R."/>
            <person name="Binder M."/>
            <person name="Bloem J."/>
            <person name="Labutti K."/>
            <person name="Salamov A."/>
            <person name="Andreopoulos B."/>
            <person name="Baker S."/>
            <person name="Barry K."/>
            <person name="Bills G."/>
            <person name="Bluhm B."/>
            <person name="Cannon C."/>
            <person name="Castanera R."/>
            <person name="Culley D."/>
            <person name="Daum C."/>
            <person name="Ezra D."/>
            <person name="Gonzalez J."/>
            <person name="Henrissat B."/>
            <person name="Kuo A."/>
            <person name="Liang C."/>
            <person name="Lipzen A."/>
            <person name="Lutzoni F."/>
            <person name="Magnuson J."/>
            <person name="Mondo S."/>
            <person name="Nolan M."/>
            <person name="Ohm R."/>
            <person name="Pangilinan J."/>
            <person name="Park H.-J."/>
            <person name="Ramirez L."/>
            <person name="Alfaro M."/>
            <person name="Sun H."/>
            <person name="Tritt A."/>
            <person name="Yoshinaga Y."/>
            <person name="Zwiers L.-H."/>
            <person name="Turgeon B."/>
            <person name="Goodwin S."/>
            <person name="Spatafora J."/>
            <person name="Crous P."/>
            <person name="Grigoriev I."/>
        </authorList>
    </citation>
    <scope>NUCLEOTIDE SEQUENCE</scope>
    <source>
        <strain evidence="1">CBS 122368</strain>
    </source>
</reference>
<gene>
    <name evidence="1" type="ORF">BU26DRAFT_48161</name>
</gene>
<dbReference type="Proteomes" id="UP000800094">
    <property type="component" value="Unassembled WGS sequence"/>
</dbReference>
<dbReference type="AlphaFoldDB" id="A0A6A6I7J8"/>
<sequence>MSGVASLRRLTRSGPLIHHGLPDFNQASRRSANSADRSQRCALKASSFILRICWSTSFIFLSGSALRIRSSIPSLRRIDFISRKSSSENRPGPRVTDFIRAKLASGCLRNT</sequence>
<evidence type="ECO:0000313" key="1">
    <source>
        <dbReference type="EMBL" id="KAF2246534.1"/>
    </source>
</evidence>
<dbReference type="EMBL" id="ML987198">
    <property type="protein sequence ID" value="KAF2246534.1"/>
    <property type="molecule type" value="Genomic_DNA"/>
</dbReference>
<name>A0A6A6I7J8_9PLEO</name>
<keyword evidence="2" id="KW-1185">Reference proteome</keyword>